<organism evidence="6 7">
    <name type="scientific">Candidatus Criblamydia sequanensis CRIB-18</name>
    <dbReference type="NCBI Taxonomy" id="1437425"/>
    <lineage>
        <taxon>Bacteria</taxon>
        <taxon>Pseudomonadati</taxon>
        <taxon>Chlamydiota</taxon>
        <taxon>Chlamydiia</taxon>
        <taxon>Parachlamydiales</taxon>
        <taxon>Candidatus Criblamydiaceae</taxon>
        <taxon>Candidatus Criblamydia</taxon>
    </lineage>
</organism>
<dbReference type="Pfam" id="PF01408">
    <property type="entry name" value="GFO_IDH_MocA"/>
    <property type="match status" value="1"/>
</dbReference>
<dbReference type="InterPro" id="IPR001451">
    <property type="entry name" value="Hexapep"/>
</dbReference>
<dbReference type="PANTHER" id="PTHR43377">
    <property type="entry name" value="BILIVERDIN REDUCTASE A"/>
    <property type="match status" value="1"/>
</dbReference>
<dbReference type="OrthoDB" id="9783105at2"/>
<comment type="caution">
    <text evidence="6">The sequence shown here is derived from an EMBL/GenBank/DDBJ whole genome shotgun (WGS) entry which is preliminary data.</text>
</comment>
<dbReference type="PANTHER" id="PTHR43377:SF6">
    <property type="entry name" value="GFO_IDH_MOCA-LIKE OXIDOREDUCTASE N-TERMINAL DOMAIN-CONTAINING PROTEIN"/>
    <property type="match status" value="1"/>
</dbReference>
<proteinExistence type="predicted"/>
<dbReference type="InterPro" id="IPR018357">
    <property type="entry name" value="Hexapep_transf_CS"/>
</dbReference>
<keyword evidence="7" id="KW-1185">Reference proteome</keyword>
<dbReference type="Pfam" id="PF00132">
    <property type="entry name" value="Hexapep"/>
    <property type="match status" value="2"/>
</dbReference>
<evidence type="ECO:0000256" key="2">
    <source>
        <dbReference type="ARBA" id="ARBA00022737"/>
    </source>
</evidence>
<dbReference type="eggNOG" id="COG0673">
    <property type="taxonomic scope" value="Bacteria"/>
</dbReference>
<dbReference type="CDD" id="cd03358">
    <property type="entry name" value="LbH_WxcM_N_like"/>
    <property type="match status" value="1"/>
</dbReference>
<dbReference type="Gene3D" id="2.20.70.110">
    <property type="match status" value="1"/>
</dbReference>
<evidence type="ECO:0000256" key="1">
    <source>
        <dbReference type="ARBA" id="ARBA00022679"/>
    </source>
</evidence>
<dbReference type="GO" id="GO:0016746">
    <property type="term" value="F:acyltransferase activity"/>
    <property type="evidence" value="ECO:0007669"/>
    <property type="project" value="UniProtKB-KW"/>
</dbReference>
<evidence type="ECO:0000313" key="7">
    <source>
        <dbReference type="Proteomes" id="UP000031552"/>
    </source>
</evidence>
<dbReference type="Gene3D" id="3.40.50.720">
    <property type="entry name" value="NAD(P)-binding Rossmann-like Domain"/>
    <property type="match status" value="1"/>
</dbReference>
<name>A0A090CZJ6_9BACT</name>
<dbReference type="Gene3D" id="2.160.10.10">
    <property type="entry name" value="Hexapeptide repeat proteins"/>
    <property type="match status" value="1"/>
</dbReference>
<dbReference type="SUPFAM" id="SSF51735">
    <property type="entry name" value="NAD(P)-binding Rossmann-fold domains"/>
    <property type="match status" value="1"/>
</dbReference>
<dbReference type="STRING" id="1437425.CSEC_1537"/>
<keyword evidence="3" id="KW-0012">Acyltransferase</keyword>
<protein>
    <submittedName>
        <fullName evidence="6">NAD-dependent oxidoreductase</fullName>
    </submittedName>
</protein>
<feature type="domain" description="Gfo/Idh/MocA-like oxidoreductase N-terminal" evidence="4">
    <location>
        <begin position="25"/>
        <end position="141"/>
    </location>
</feature>
<keyword evidence="1" id="KW-0808">Transferase</keyword>
<sequence length="570" mass="63015">MLPIIQSKHYNVVNKINSRDSVVKTVALLGAGRWGKNLARNFYSLGALHTLCDPNEALLDHYQKIYPDIHLTSNYTSVLANDAIKQVVIASPAPLHFSLAKQALESGKDVYVEKPLCLDVKEGEELIKIADKKGKILMVGHILQYHSAVKTLKEIIAGGELGKLHYIASNRLNLGSFRVEENALWNFAPHDISVILSIAGHVLPEDITCTGGAYISEGVADTTMTTMRFNNDLRAHIYVSWLHPFKEQKLIVIGSNGMAVFDDTKPWEEKLVLYRNHVKWSGGTFPEANQCPPEYVKLPQEEPLKEECLHFLNCCRDRITPKTDGKEGVRVLSVLQAAQESLAKDGIKVSLNDYKASKPASYYAHPTAVIEKTANIGANTKIWHFSHVMEETVIGENCNMGQNVVISPGTVIGNRVKIQNNVSVYTGVTLEDDVFLGPSMVFTNIKNPRSEIVRKKEYIATYVRKGATIGANATILAGIEIGRYAFIGAGSVVTKSVKPFSIVVGNPAKAIGWMSQYGEKLDLPVENDSPIPLRAACPKTNERYYLLGNSLLSEDEITENEQELQEMAKN</sequence>
<dbReference type="EMBL" id="CCEJ010000007">
    <property type="protein sequence ID" value="CDR34351.1"/>
    <property type="molecule type" value="Genomic_DNA"/>
</dbReference>
<evidence type="ECO:0000256" key="3">
    <source>
        <dbReference type="ARBA" id="ARBA00023315"/>
    </source>
</evidence>
<evidence type="ECO:0000259" key="5">
    <source>
        <dbReference type="Pfam" id="PF22725"/>
    </source>
</evidence>
<dbReference type="Gene3D" id="3.30.360.10">
    <property type="entry name" value="Dihydrodipicolinate Reductase, domain 2"/>
    <property type="match status" value="1"/>
</dbReference>
<dbReference type="AlphaFoldDB" id="A0A090CZJ6"/>
<dbReference type="InterPro" id="IPR011004">
    <property type="entry name" value="Trimer_LpxA-like_sf"/>
</dbReference>
<dbReference type="Pfam" id="PF22725">
    <property type="entry name" value="GFO_IDH_MocA_C3"/>
    <property type="match status" value="1"/>
</dbReference>
<gene>
    <name evidence="6" type="ORF">CSEC_1537</name>
</gene>
<evidence type="ECO:0000259" key="4">
    <source>
        <dbReference type="Pfam" id="PF01408"/>
    </source>
</evidence>
<keyword evidence="2" id="KW-0677">Repeat</keyword>
<dbReference type="InterPro" id="IPR055170">
    <property type="entry name" value="GFO_IDH_MocA-like_dom"/>
</dbReference>
<evidence type="ECO:0000313" key="6">
    <source>
        <dbReference type="EMBL" id="CDR34351.1"/>
    </source>
</evidence>
<dbReference type="GO" id="GO:0000166">
    <property type="term" value="F:nucleotide binding"/>
    <property type="evidence" value="ECO:0007669"/>
    <property type="project" value="InterPro"/>
</dbReference>
<dbReference type="SUPFAM" id="SSF55347">
    <property type="entry name" value="Glyceraldehyde-3-phosphate dehydrogenase-like, C-terminal domain"/>
    <property type="match status" value="1"/>
</dbReference>
<reference evidence="6" key="2">
    <citation type="submission" date="2014-09" db="EMBL/GenBank/DDBJ databases">
        <title>Criblamydia sequanensis harbors a mega-plasmid encoding arsenite resistance.</title>
        <authorList>
            <person name="Bertelli C."/>
            <person name="Goesmann A."/>
            <person name="Greub G."/>
        </authorList>
    </citation>
    <scope>NUCLEOTIDE SEQUENCE [LARGE SCALE GENOMIC DNA]</scope>
    <source>
        <strain evidence="6">CRIB-18</strain>
    </source>
</reference>
<feature type="domain" description="GFO/IDH/MocA-like oxidoreductase" evidence="5">
    <location>
        <begin position="150"/>
        <end position="259"/>
    </location>
</feature>
<accession>A0A090CZJ6</accession>
<dbReference type="PROSITE" id="PS00101">
    <property type="entry name" value="HEXAPEP_TRANSFERASES"/>
    <property type="match status" value="1"/>
</dbReference>
<dbReference type="InterPro" id="IPR036291">
    <property type="entry name" value="NAD(P)-bd_dom_sf"/>
</dbReference>
<dbReference type="InterPro" id="IPR051450">
    <property type="entry name" value="Gfo/Idh/MocA_Oxidoreductases"/>
</dbReference>
<dbReference type="SUPFAM" id="SSF51161">
    <property type="entry name" value="Trimeric LpxA-like enzymes"/>
    <property type="match status" value="1"/>
</dbReference>
<reference evidence="6" key="1">
    <citation type="submission" date="2013-12" db="EMBL/GenBank/DDBJ databases">
        <authorList>
            <person name="Linke B."/>
        </authorList>
    </citation>
    <scope>NUCLEOTIDE SEQUENCE [LARGE SCALE GENOMIC DNA]</scope>
    <source>
        <strain evidence="6">CRIB-18</strain>
    </source>
</reference>
<dbReference type="Proteomes" id="UP000031552">
    <property type="component" value="Unassembled WGS sequence"/>
</dbReference>
<dbReference type="eggNOG" id="COG0110">
    <property type="taxonomic scope" value="Bacteria"/>
</dbReference>
<dbReference type="InterPro" id="IPR000683">
    <property type="entry name" value="Gfo/Idh/MocA-like_OxRdtase_N"/>
</dbReference>